<feature type="compositionally biased region" description="Low complexity" evidence="1">
    <location>
        <begin position="187"/>
        <end position="210"/>
    </location>
</feature>
<feature type="region of interest" description="Disordered" evidence="1">
    <location>
        <begin position="182"/>
        <end position="211"/>
    </location>
</feature>
<feature type="region of interest" description="Disordered" evidence="1">
    <location>
        <begin position="444"/>
        <end position="468"/>
    </location>
</feature>
<organism evidence="2 3">
    <name type="scientific">Acrasis kona</name>
    <dbReference type="NCBI Taxonomy" id="1008807"/>
    <lineage>
        <taxon>Eukaryota</taxon>
        <taxon>Discoba</taxon>
        <taxon>Heterolobosea</taxon>
        <taxon>Tetramitia</taxon>
        <taxon>Eutetramitia</taxon>
        <taxon>Acrasidae</taxon>
        <taxon>Acrasis</taxon>
    </lineage>
</organism>
<accession>A0AAW2YKI6</accession>
<gene>
    <name evidence="2" type="ORF">AKO1_010872</name>
</gene>
<dbReference type="EMBL" id="JAOPGA020000191">
    <property type="protein sequence ID" value="KAL0477518.1"/>
    <property type="molecule type" value="Genomic_DNA"/>
</dbReference>
<dbReference type="PANTHER" id="PTHR15678">
    <property type="entry name" value="ANTIGEN MLAA-22-RELATED"/>
    <property type="match status" value="1"/>
</dbReference>
<dbReference type="Pfam" id="PF10344">
    <property type="entry name" value="Hobbit"/>
    <property type="match status" value="1"/>
</dbReference>
<sequence length="861" mass="97003">MSVLQTITFYDQEVIHKQPLPVEQPAQVFVPRIASTHTPEDDTLSPATRSAEKNDLLKYLISGDEMSSNSGVNSPNSDSGRDYRNSFAAILLQPQVVVLSENNIHCIVACSQTICIHLNIEKDQITHSQINHLMAVLANVNGYMGSHLSNSKLDQCWYDHSFLQHIMSSHSMTCTMIDRGSRIQPRSNSTSNSSNSNQKQSSSKSSSSSNLFEDEQAPKNLLIKIPHLNLMFTSSNLQTLIDMVTNAALKPTKPAHTVLMETISYKSKLEPEIWSDPNAIREICERLRIEMRDLMNQLVQSKKSQNNQSFILNTTNTLVGDKNMIEQIQRLESTLASKKILYHILKATLRSMIADSLKQSQKEPIDQGTSPLILVQINIRKTHFQMLNQTHQIPFMELKMTWCQITLVNLQNDTTLQTITIHHFLLNNLMPNSGFTHVILPHEQSEQSRGGAADDDGESSPRSSVRQQDHCMLRITANKNSKVNGIGGFEHLEIELSPIHIQLTFEIYIAIWNYAFPVAVKIPTLVPIIASDIIQEVNSMMMMNDDMNSSTVMLTEDDEVDQSTRSIARKRSLLKYNRRPSKGDIDVMKYRANRTVIFNYIRIAEVTLYVTYHGIPENVDTLELIKYVTNLEQCRVHLRTIIYSSKTWTWTELFENVRNDVIKHCLEYIVPGIVRSLTQGKIKSIGRIFNLSQSKSITDVSVSPPADLVYGNPIDVTSTQRSITSPASPVDSQDDFSVVVVDAVDQNNVITKNKILGNAKKYQQNFKNMLKKGKVDEDSGNKHKNLMRKMSLFGKKNPGESMKNLLGKVNKKNGQEYIGPHGITAAAQGFNGEQDPKLTEELYDSLTLSQVDSNVEGDNQI</sequence>
<dbReference type="InterPro" id="IPR045167">
    <property type="entry name" value="Hobbit"/>
</dbReference>
<protein>
    <recommendedName>
        <fullName evidence="4">FMP27 C-terminal domain-containing protein</fullName>
    </recommendedName>
</protein>
<proteinExistence type="predicted"/>
<dbReference type="AlphaFoldDB" id="A0AAW2YKI6"/>
<name>A0AAW2YKI6_9EUKA</name>
<evidence type="ECO:0000256" key="1">
    <source>
        <dbReference type="SAM" id="MobiDB-lite"/>
    </source>
</evidence>
<evidence type="ECO:0000313" key="3">
    <source>
        <dbReference type="Proteomes" id="UP001431209"/>
    </source>
</evidence>
<evidence type="ECO:0008006" key="4">
    <source>
        <dbReference type="Google" id="ProtNLM"/>
    </source>
</evidence>
<evidence type="ECO:0000313" key="2">
    <source>
        <dbReference type="EMBL" id="KAL0477518.1"/>
    </source>
</evidence>
<keyword evidence="3" id="KW-1185">Reference proteome</keyword>
<dbReference type="Proteomes" id="UP001431209">
    <property type="component" value="Unassembled WGS sequence"/>
</dbReference>
<dbReference type="PANTHER" id="PTHR15678:SF6">
    <property type="entry name" value="BRIDGE-LIKE LIPID TRANSFER PROTEIN FAMILY MEMBER 2"/>
    <property type="match status" value="1"/>
</dbReference>
<comment type="caution">
    <text evidence="2">The sequence shown here is derived from an EMBL/GenBank/DDBJ whole genome shotgun (WGS) entry which is preliminary data.</text>
</comment>
<reference evidence="2 3" key="1">
    <citation type="submission" date="2024-03" db="EMBL/GenBank/DDBJ databases">
        <title>The Acrasis kona genome and developmental transcriptomes reveal deep origins of eukaryotic multicellular pathways.</title>
        <authorList>
            <person name="Sheikh S."/>
            <person name="Fu C.-J."/>
            <person name="Brown M.W."/>
            <person name="Baldauf S.L."/>
        </authorList>
    </citation>
    <scope>NUCLEOTIDE SEQUENCE [LARGE SCALE GENOMIC DNA]</scope>
    <source>
        <strain evidence="2 3">ATCC MYA-3509</strain>
    </source>
</reference>